<dbReference type="Pfam" id="PF00730">
    <property type="entry name" value="HhH-GPD"/>
    <property type="match status" value="1"/>
</dbReference>
<dbReference type="NCBIfam" id="TIGR01084">
    <property type="entry name" value="mutY"/>
    <property type="match status" value="1"/>
</dbReference>
<comment type="similarity">
    <text evidence="4">Belongs to the Nth/MutY family.</text>
</comment>
<evidence type="ECO:0000313" key="16">
    <source>
        <dbReference type="EMBL" id="ABS62324.1"/>
    </source>
</evidence>
<sequence>MAAAGSALNQTFQLPWTENRDSRGSAPPLRADDPLAKLFQRLSERRFFNFFKALVKRRALLRRQRPDLAIARPRLDRQRALHEFQPRDGAVSIIGIDALDDLRFEVTDFDRDRTVDTDGENRAAAPALARVVTGSPWKHKLFRRRKFREAAADDLRPMRQHMRFLEAALHEGGARHLHHPRADGRQAEAARRNPVAGDAVHLVSSEPARILTRNRHPCELTDEGIPSEDWCMSMKAKKAKEISGKAAAAPLLAWYDKHARVLPWRARKGERADPYAVWLSEIMLQQTTVATVGPYFTGFLKRWPNVEALAAAPQEEVMKAWAGLGYYSRARNLHACAKEVSSEYGGKFPDTVEGLESLPGIGPYTAAAIAAIAFGRAATVVDGNVERVVARLFEIETPLPAAKPDIREKARTLTPEQRAGDFAQAMMDLGATICTPRSPACNRCPINDLCDARAAGTQNLLPARAPKKARPTRRGACFWLVREGHVWLRRRPDKGLLGGMLEVPGTPWDESDRHRTVIELSHDENGGRRGVAGEVLDHAPMEAEWRLVPGLVEHTFTHFHLELEVFTATTRKKIVPGREGMWVPLEEVAGEALPTVMRKVAAHAMPDAGPLFVKR</sequence>
<dbReference type="GO" id="GO:0000701">
    <property type="term" value="F:purine-specific mismatch base pair DNA N-glycosylase activity"/>
    <property type="evidence" value="ECO:0007669"/>
    <property type="project" value="UniProtKB-EC"/>
</dbReference>
<dbReference type="Pfam" id="PF10576">
    <property type="entry name" value="EndIII_4Fe-2S"/>
    <property type="match status" value="1"/>
</dbReference>
<dbReference type="InterPro" id="IPR015797">
    <property type="entry name" value="NUDIX_hydrolase-like_dom_sf"/>
</dbReference>
<dbReference type="Pfam" id="PF14815">
    <property type="entry name" value="NUDIX_4"/>
    <property type="match status" value="1"/>
</dbReference>
<dbReference type="GO" id="GO:0006298">
    <property type="term" value="P:mismatch repair"/>
    <property type="evidence" value="ECO:0007669"/>
    <property type="project" value="TreeGrafter"/>
</dbReference>
<dbReference type="CDD" id="cd03431">
    <property type="entry name" value="NUDIX_DNA_Glycosylase_C-MutY"/>
    <property type="match status" value="1"/>
</dbReference>
<evidence type="ECO:0000256" key="7">
    <source>
        <dbReference type="ARBA" id="ARBA00022485"/>
    </source>
</evidence>
<dbReference type="Gene3D" id="3.90.79.10">
    <property type="entry name" value="Nucleoside Triphosphate Pyrophosphohydrolase"/>
    <property type="match status" value="1"/>
</dbReference>
<evidence type="ECO:0000256" key="9">
    <source>
        <dbReference type="ARBA" id="ARBA00022763"/>
    </source>
</evidence>
<dbReference type="InterPro" id="IPR003265">
    <property type="entry name" value="HhH-GPD_domain"/>
</dbReference>
<evidence type="ECO:0000256" key="4">
    <source>
        <dbReference type="ARBA" id="ARBA00008343"/>
    </source>
</evidence>
<dbReference type="GO" id="GO:0051539">
    <property type="term" value="F:4 iron, 4 sulfur cluster binding"/>
    <property type="evidence" value="ECO:0007669"/>
    <property type="project" value="UniProtKB-KW"/>
</dbReference>
<evidence type="ECO:0000256" key="3">
    <source>
        <dbReference type="ARBA" id="ARBA00002933"/>
    </source>
</evidence>
<dbReference type="SMART" id="SM00525">
    <property type="entry name" value="FES"/>
    <property type="match status" value="1"/>
</dbReference>
<dbReference type="KEGG" id="pla:Plav_0701"/>
<protein>
    <recommendedName>
        <fullName evidence="6">Adenine DNA glycosylase</fullName>
        <ecNumber evidence="5">3.2.2.31</ecNumber>
    </recommendedName>
</protein>
<dbReference type="InterPro" id="IPR003651">
    <property type="entry name" value="Endonuclease3_FeS-loop_motif"/>
</dbReference>
<evidence type="ECO:0000256" key="1">
    <source>
        <dbReference type="ARBA" id="ARBA00000843"/>
    </source>
</evidence>
<dbReference type="STRING" id="402881.Plav_0701"/>
<dbReference type="SUPFAM" id="SSF55811">
    <property type="entry name" value="Nudix"/>
    <property type="match status" value="1"/>
</dbReference>
<dbReference type="EC" id="3.2.2.31" evidence="5"/>
<dbReference type="InterPro" id="IPR000445">
    <property type="entry name" value="HhH_motif"/>
</dbReference>
<keyword evidence="17" id="KW-1185">Reference proteome</keyword>
<comment type="catalytic activity">
    <reaction evidence="1">
        <text>Hydrolyzes free adenine bases from 7,8-dihydro-8-oxoguanine:adenine mismatched double-stranded DNA, leaving an apurinic site.</text>
        <dbReference type="EC" id="3.2.2.31"/>
    </reaction>
</comment>
<dbReference type="PANTHER" id="PTHR42944:SF1">
    <property type="entry name" value="ADENINE DNA GLYCOSYLASE"/>
    <property type="match status" value="1"/>
</dbReference>
<dbReference type="PROSITE" id="PS00764">
    <property type="entry name" value="ENDONUCLEASE_III_1"/>
    <property type="match status" value="1"/>
</dbReference>
<evidence type="ECO:0000256" key="2">
    <source>
        <dbReference type="ARBA" id="ARBA00001966"/>
    </source>
</evidence>
<evidence type="ECO:0000313" key="17">
    <source>
        <dbReference type="Proteomes" id="UP000006377"/>
    </source>
</evidence>
<keyword evidence="14" id="KW-0326">Glycosidase</keyword>
<name>A7HQZ1_PARL1</name>
<organism evidence="16 17">
    <name type="scientific">Parvibaculum lavamentivorans (strain DS-1 / DSM 13023 / NCIMB 13966)</name>
    <dbReference type="NCBI Taxonomy" id="402881"/>
    <lineage>
        <taxon>Bacteria</taxon>
        <taxon>Pseudomonadati</taxon>
        <taxon>Pseudomonadota</taxon>
        <taxon>Alphaproteobacteria</taxon>
        <taxon>Hyphomicrobiales</taxon>
        <taxon>Parvibaculaceae</taxon>
        <taxon>Parvibaculum</taxon>
    </lineage>
</organism>
<dbReference type="PANTHER" id="PTHR42944">
    <property type="entry name" value="ADENINE DNA GLYCOSYLASE"/>
    <property type="match status" value="1"/>
</dbReference>
<evidence type="ECO:0000256" key="14">
    <source>
        <dbReference type="ARBA" id="ARBA00023295"/>
    </source>
</evidence>
<dbReference type="eggNOG" id="COG1194">
    <property type="taxonomic scope" value="Bacteria"/>
</dbReference>
<keyword evidence="13" id="KW-0234">DNA repair</keyword>
<keyword evidence="7" id="KW-0004">4Fe-4S</keyword>
<evidence type="ECO:0000256" key="6">
    <source>
        <dbReference type="ARBA" id="ARBA00022023"/>
    </source>
</evidence>
<comment type="cofactor">
    <cofactor evidence="2">
        <name>[4Fe-4S] cluster</name>
        <dbReference type="ChEBI" id="CHEBI:49883"/>
    </cofactor>
</comment>
<keyword evidence="12" id="KW-0411">Iron-sulfur</keyword>
<dbReference type="Gene3D" id="1.10.340.30">
    <property type="entry name" value="Hypothetical protein, domain 2"/>
    <property type="match status" value="1"/>
</dbReference>
<dbReference type="Pfam" id="PF00633">
    <property type="entry name" value="HHH"/>
    <property type="match status" value="1"/>
</dbReference>
<dbReference type="InterPro" id="IPR004036">
    <property type="entry name" value="Endonuclease-III-like_CS2"/>
</dbReference>
<dbReference type="EMBL" id="CP000774">
    <property type="protein sequence ID" value="ABS62324.1"/>
    <property type="molecule type" value="Genomic_DNA"/>
</dbReference>
<dbReference type="Proteomes" id="UP000006377">
    <property type="component" value="Chromosome"/>
</dbReference>
<comment type="function">
    <text evidence="3">Adenine glycosylase active on G-A mispairs. MutY also corrects error-prone DNA synthesis past GO lesions which are due to the oxidatively damaged form of guanine: 7,8-dihydro-8-oxoguanine (8-oxo-dGTP).</text>
</comment>
<evidence type="ECO:0000256" key="8">
    <source>
        <dbReference type="ARBA" id="ARBA00022723"/>
    </source>
</evidence>
<dbReference type="InterPro" id="IPR004035">
    <property type="entry name" value="Endouclease-III_FeS-bd_BS"/>
</dbReference>
<dbReference type="SUPFAM" id="SSF48150">
    <property type="entry name" value="DNA-glycosylase"/>
    <property type="match status" value="1"/>
</dbReference>
<dbReference type="InterPro" id="IPR011257">
    <property type="entry name" value="DNA_glycosylase"/>
</dbReference>
<evidence type="ECO:0000259" key="15">
    <source>
        <dbReference type="SMART" id="SM00478"/>
    </source>
</evidence>
<dbReference type="Gene3D" id="1.10.1670.10">
    <property type="entry name" value="Helix-hairpin-Helix base-excision DNA repair enzymes (C-terminal)"/>
    <property type="match status" value="1"/>
</dbReference>
<keyword evidence="8" id="KW-0479">Metal-binding</keyword>
<keyword evidence="11" id="KW-0408">Iron</keyword>
<feature type="domain" description="HhH-GPD" evidence="15">
    <location>
        <begin position="283"/>
        <end position="432"/>
    </location>
</feature>
<dbReference type="InterPro" id="IPR044298">
    <property type="entry name" value="MIG/MutY"/>
</dbReference>
<evidence type="ECO:0000256" key="5">
    <source>
        <dbReference type="ARBA" id="ARBA00012045"/>
    </source>
</evidence>
<evidence type="ECO:0000256" key="11">
    <source>
        <dbReference type="ARBA" id="ARBA00023004"/>
    </source>
</evidence>
<dbReference type="GO" id="GO:0006284">
    <property type="term" value="P:base-excision repair"/>
    <property type="evidence" value="ECO:0007669"/>
    <property type="project" value="InterPro"/>
</dbReference>
<dbReference type="CDD" id="cd00056">
    <property type="entry name" value="ENDO3c"/>
    <property type="match status" value="1"/>
</dbReference>
<gene>
    <name evidence="16" type="ordered locus">Plav_0701</name>
</gene>
<keyword evidence="9" id="KW-0227">DNA damage</keyword>
<evidence type="ECO:0000256" key="13">
    <source>
        <dbReference type="ARBA" id="ARBA00023204"/>
    </source>
</evidence>
<dbReference type="InterPro" id="IPR029119">
    <property type="entry name" value="MutY_C"/>
</dbReference>
<dbReference type="PROSITE" id="PS01155">
    <property type="entry name" value="ENDONUCLEASE_III_2"/>
    <property type="match status" value="1"/>
</dbReference>
<dbReference type="SMART" id="SM00478">
    <property type="entry name" value="ENDO3c"/>
    <property type="match status" value="1"/>
</dbReference>
<dbReference type="GO" id="GO:0034039">
    <property type="term" value="F:8-oxo-7,8-dihydroguanine DNA N-glycosylase activity"/>
    <property type="evidence" value="ECO:0007669"/>
    <property type="project" value="TreeGrafter"/>
</dbReference>
<dbReference type="GO" id="GO:0035485">
    <property type="term" value="F:adenine/guanine mispair binding"/>
    <property type="evidence" value="ECO:0007669"/>
    <property type="project" value="TreeGrafter"/>
</dbReference>
<dbReference type="InterPro" id="IPR023170">
    <property type="entry name" value="HhH_base_excis_C"/>
</dbReference>
<dbReference type="HOGENOM" id="CLU_444006_0_0_5"/>
<dbReference type="InterPro" id="IPR005760">
    <property type="entry name" value="A/G_AdeGlyc_MutY"/>
</dbReference>
<dbReference type="GO" id="GO:0032357">
    <property type="term" value="F:oxidized purine DNA binding"/>
    <property type="evidence" value="ECO:0007669"/>
    <property type="project" value="TreeGrafter"/>
</dbReference>
<dbReference type="AlphaFoldDB" id="A7HQZ1"/>
<accession>A7HQZ1</accession>
<dbReference type="FunFam" id="1.10.340.30:FF:000002">
    <property type="entry name" value="Adenine DNA glycosylase"/>
    <property type="match status" value="1"/>
</dbReference>
<evidence type="ECO:0000256" key="10">
    <source>
        <dbReference type="ARBA" id="ARBA00022801"/>
    </source>
</evidence>
<keyword evidence="10" id="KW-0378">Hydrolase</keyword>
<evidence type="ECO:0000256" key="12">
    <source>
        <dbReference type="ARBA" id="ARBA00023014"/>
    </source>
</evidence>
<proteinExistence type="inferred from homology"/>
<reference evidence="16 17" key="1">
    <citation type="journal article" date="2011" name="Stand. Genomic Sci.">
        <title>Complete genome sequence of Parvibaculum lavamentivorans type strain (DS-1(T)).</title>
        <authorList>
            <person name="Schleheck D."/>
            <person name="Weiss M."/>
            <person name="Pitluck S."/>
            <person name="Bruce D."/>
            <person name="Land M.L."/>
            <person name="Han S."/>
            <person name="Saunders E."/>
            <person name="Tapia R."/>
            <person name="Detter C."/>
            <person name="Brettin T."/>
            <person name="Han J."/>
            <person name="Woyke T."/>
            <person name="Goodwin L."/>
            <person name="Pennacchio L."/>
            <person name="Nolan M."/>
            <person name="Cook A.M."/>
            <person name="Kjelleberg S."/>
            <person name="Thomas T."/>
        </authorList>
    </citation>
    <scope>NUCLEOTIDE SEQUENCE [LARGE SCALE GENOMIC DNA]</scope>
    <source>
        <strain evidence="17">DS-1 / DSM 13023 / NCIMB 13966</strain>
    </source>
</reference>
<dbReference type="GO" id="GO:0046872">
    <property type="term" value="F:metal ion binding"/>
    <property type="evidence" value="ECO:0007669"/>
    <property type="project" value="UniProtKB-KW"/>
</dbReference>